<evidence type="ECO:0000313" key="1">
    <source>
        <dbReference type="EMBL" id="QFS49704.1"/>
    </source>
</evidence>
<organism evidence="1 3">
    <name type="scientific">Nostoc sphaeroides CCNUC1</name>
    <dbReference type="NCBI Taxonomy" id="2653204"/>
    <lineage>
        <taxon>Bacteria</taxon>
        <taxon>Bacillati</taxon>
        <taxon>Cyanobacteriota</taxon>
        <taxon>Cyanophyceae</taxon>
        <taxon>Nostocales</taxon>
        <taxon>Nostocaceae</taxon>
        <taxon>Nostoc</taxon>
    </lineage>
</organism>
<evidence type="ECO:0000313" key="2">
    <source>
        <dbReference type="EMBL" id="QFS51548.1"/>
    </source>
</evidence>
<dbReference type="EMBL" id="CP045227">
    <property type="protein sequence ID" value="QFS51548.1"/>
    <property type="molecule type" value="Genomic_DNA"/>
</dbReference>
<dbReference type="KEGG" id="nsh:GXM_07198"/>
<dbReference type="KEGG" id="nsh:GXM_09042"/>
<protein>
    <submittedName>
        <fullName evidence="1">DNA primase</fullName>
    </submittedName>
</protein>
<accession>A0A5P8WAS7</accession>
<name>A0A5P8WAS7_9NOSO</name>
<sequence>MDTDAELSNSWWVRVKYYAQLAIERFEYGVESVKELLRTLTSDERWGVILEFEDVDADKFAQLVLDAPHWTEWMA</sequence>
<dbReference type="Proteomes" id="UP000326678">
    <property type="component" value="Chromosome Gxm2"/>
</dbReference>
<evidence type="ECO:0000313" key="3">
    <source>
        <dbReference type="Proteomes" id="UP000326678"/>
    </source>
</evidence>
<gene>
    <name evidence="1" type="ORF">GXM_07198</name>
    <name evidence="2" type="ORF">GXM_09042</name>
</gene>
<reference evidence="1 3" key="1">
    <citation type="submission" date="2019-10" db="EMBL/GenBank/DDBJ databases">
        <title>Genomic and transcriptomic insights into the perfect genentic adaptation of a filamentous nitrogen-fixing cyanobacterium to rice fields.</title>
        <authorList>
            <person name="Chen Z."/>
        </authorList>
    </citation>
    <scope>NUCLEOTIDE SEQUENCE [LARGE SCALE GENOMIC DNA]</scope>
    <source>
        <strain evidence="1">CCNUC1</strain>
    </source>
</reference>
<dbReference type="AlphaFoldDB" id="A0A5P8WAS7"/>
<dbReference type="RefSeq" id="WP_152591008.1">
    <property type="nucleotide sequence ID" value="NZ_CP045227.1"/>
</dbReference>
<dbReference type="EMBL" id="CP045227">
    <property type="protein sequence ID" value="QFS49704.1"/>
    <property type="molecule type" value="Genomic_DNA"/>
</dbReference>
<keyword evidence="3" id="KW-1185">Reference proteome</keyword>
<proteinExistence type="predicted"/>